<evidence type="ECO:0000256" key="7">
    <source>
        <dbReference type="ARBA" id="ARBA00023004"/>
    </source>
</evidence>
<sequence>MFILLRGEYKLAKVVVIGGGWAGCAAAISAKKAGADVVLLERTDLLLGLGNIGGIMRNNGRYTATEEAIVLGASELFELTDKYSTHKDMDFPGHKHSTIYNVTEIEKPVREKILNMGIDVRFFARVVDVKLNGKKIESVILEDGEIISGDSFVETTGSSGPMGNCAKYGNGCAMCVLRCPSFGGRVSITAKCGVEDMVGRRNTGELGAFSGSMKLLKESLGEDIQKDLNEKGCAVVPLPEELINTEKLDIKVCQQYSLPEFAKNLVLIDTGHAKLMAPFYPLEKLRKIPGFEGAIIVDPYSGGKGNSIRYLSVAPRDNYMRVTGVDNLFVGGEKSGFFVGHTEAICTGSLAGHNAARNSIGMYLLQLPTSIAIGDFIACANKELGKEGADRLKFTFAGSVYFNRMKELGFYTTDKKVIEDRVKKAGLEGIFNKKIIK</sequence>
<dbReference type="PANTHER" id="PTHR43498">
    <property type="entry name" value="FERREDOXIN:COB-COM HETERODISULFIDE REDUCTASE SUBUNIT A"/>
    <property type="match status" value="1"/>
</dbReference>
<keyword evidence="8" id="KW-0411">Iron-sulfur</keyword>
<dbReference type="Pfam" id="PF01134">
    <property type="entry name" value="GIDA"/>
    <property type="match status" value="2"/>
</dbReference>
<dbReference type="PANTHER" id="PTHR43498:SF1">
    <property type="entry name" value="COB--COM HETERODISULFIDE REDUCTASE IRON-SULFUR SUBUNIT A"/>
    <property type="match status" value="1"/>
</dbReference>
<feature type="domain" description="MnmG N-terminal" evidence="9">
    <location>
        <begin position="284"/>
        <end position="359"/>
    </location>
</feature>
<name>A0ABR7JZX7_9FIRM</name>
<keyword evidence="7" id="KW-0408">Iron</keyword>
<dbReference type="Proteomes" id="UP000611796">
    <property type="component" value="Unassembled WGS sequence"/>
</dbReference>
<evidence type="ECO:0000256" key="4">
    <source>
        <dbReference type="ARBA" id="ARBA00022723"/>
    </source>
</evidence>
<evidence type="ECO:0000256" key="5">
    <source>
        <dbReference type="ARBA" id="ARBA00022827"/>
    </source>
</evidence>
<evidence type="ECO:0000256" key="8">
    <source>
        <dbReference type="ARBA" id="ARBA00023014"/>
    </source>
</evidence>
<feature type="domain" description="MnmG N-terminal" evidence="9">
    <location>
        <begin position="13"/>
        <end position="245"/>
    </location>
</feature>
<evidence type="ECO:0000313" key="11">
    <source>
        <dbReference type="Proteomes" id="UP000611796"/>
    </source>
</evidence>
<dbReference type="Gene3D" id="3.50.50.60">
    <property type="entry name" value="FAD/NAD(P)-binding domain"/>
    <property type="match status" value="1"/>
</dbReference>
<keyword evidence="4" id="KW-0479">Metal-binding</keyword>
<keyword evidence="11" id="KW-1185">Reference proteome</keyword>
<dbReference type="Gene3D" id="3.40.50.720">
    <property type="entry name" value="NAD(P)-binding Rossmann-like Domain"/>
    <property type="match status" value="1"/>
</dbReference>
<accession>A0ABR7JZX7</accession>
<keyword evidence="3" id="KW-0285">Flavoprotein</keyword>
<dbReference type="PROSITE" id="PS51257">
    <property type="entry name" value="PROKAR_LIPOPROTEIN"/>
    <property type="match status" value="1"/>
</dbReference>
<evidence type="ECO:0000256" key="6">
    <source>
        <dbReference type="ARBA" id="ARBA00023002"/>
    </source>
</evidence>
<dbReference type="RefSeq" id="WP_187004860.1">
    <property type="nucleotide sequence ID" value="NZ_JACRWD010000001.1"/>
</dbReference>
<dbReference type="InterPro" id="IPR036188">
    <property type="entry name" value="FAD/NAD-bd_sf"/>
</dbReference>
<comment type="cofactor">
    <cofactor evidence="1">
        <name>FAD</name>
        <dbReference type="ChEBI" id="CHEBI:57692"/>
    </cofactor>
</comment>
<evidence type="ECO:0000256" key="1">
    <source>
        <dbReference type="ARBA" id="ARBA00001974"/>
    </source>
</evidence>
<dbReference type="SUPFAM" id="SSF51905">
    <property type="entry name" value="FAD/NAD(P)-binding domain"/>
    <property type="match status" value="1"/>
</dbReference>
<dbReference type="InterPro" id="IPR040131">
    <property type="entry name" value="MnmG_N"/>
</dbReference>
<evidence type="ECO:0000256" key="2">
    <source>
        <dbReference type="ARBA" id="ARBA00022485"/>
    </source>
</evidence>
<comment type="caution">
    <text evidence="10">The sequence shown here is derived from an EMBL/GenBank/DDBJ whole genome shotgun (WGS) entry which is preliminary data.</text>
</comment>
<evidence type="ECO:0000259" key="9">
    <source>
        <dbReference type="Pfam" id="PF01134"/>
    </source>
</evidence>
<keyword evidence="6" id="KW-0560">Oxidoreductase</keyword>
<gene>
    <name evidence="10" type="ORF">H8891_01235</name>
</gene>
<protein>
    <submittedName>
        <fullName evidence="10">FAD-dependent oxidoreductase</fullName>
    </submittedName>
</protein>
<evidence type="ECO:0000256" key="3">
    <source>
        <dbReference type="ARBA" id="ARBA00022630"/>
    </source>
</evidence>
<dbReference type="InterPro" id="IPR039650">
    <property type="entry name" value="HdrA-like"/>
</dbReference>
<proteinExistence type="predicted"/>
<dbReference type="EMBL" id="JACRWD010000001">
    <property type="protein sequence ID" value="MBC6002410.1"/>
    <property type="molecule type" value="Genomic_DNA"/>
</dbReference>
<evidence type="ECO:0000313" key="10">
    <source>
        <dbReference type="EMBL" id="MBC6002410.1"/>
    </source>
</evidence>
<reference evidence="10 11" key="1">
    <citation type="submission" date="2020-08" db="EMBL/GenBank/DDBJ databases">
        <authorList>
            <person name="Liu C."/>
            <person name="Sun Q."/>
        </authorList>
    </citation>
    <scope>NUCLEOTIDE SEQUENCE [LARGE SCALE GENOMIC DNA]</scope>
    <source>
        <strain evidence="10 11">NSJ-45</strain>
    </source>
</reference>
<organism evidence="10 11">
    <name type="scientific">Paeniclostridium hominis</name>
    <dbReference type="NCBI Taxonomy" id="2764329"/>
    <lineage>
        <taxon>Bacteria</taxon>
        <taxon>Bacillati</taxon>
        <taxon>Bacillota</taxon>
        <taxon>Clostridia</taxon>
        <taxon>Peptostreptococcales</taxon>
        <taxon>Peptostreptococcaceae</taxon>
        <taxon>Paeniclostridium</taxon>
    </lineage>
</organism>
<keyword evidence="2" id="KW-0004">4Fe-4S</keyword>
<keyword evidence="5" id="KW-0274">FAD</keyword>